<dbReference type="Gene3D" id="3.80.10.10">
    <property type="entry name" value="Ribonuclease Inhibitor"/>
    <property type="match status" value="2"/>
</dbReference>
<evidence type="ECO:0008006" key="4">
    <source>
        <dbReference type="Google" id="ProtNLM"/>
    </source>
</evidence>
<proteinExistence type="predicted"/>
<dbReference type="PANTHER" id="PTHR38926:SF72">
    <property type="entry name" value="IM:7136021-RELATED"/>
    <property type="match status" value="1"/>
</dbReference>
<dbReference type="PANTHER" id="PTHR38926">
    <property type="entry name" value="F-BOX DOMAIN CONTAINING PROTEIN, EXPRESSED"/>
    <property type="match status" value="1"/>
</dbReference>
<name>A0AAV5A3S8_9AGAM</name>
<dbReference type="Proteomes" id="UP001050691">
    <property type="component" value="Unassembled WGS sequence"/>
</dbReference>
<dbReference type="EMBL" id="BPWL01000003">
    <property type="protein sequence ID" value="GJJ08097.1"/>
    <property type="molecule type" value="Genomic_DNA"/>
</dbReference>
<dbReference type="InterPro" id="IPR036047">
    <property type="entry name" value="F-box-like_dom_sf"/>
</dbReference>
<dbReference type="InterPro" id="IPR032675">
    <property type="entry name" value="LRR_dom_sf"/>
</dbReference>
<gene>
    <name evidence="2" type="ORF">Clacol_002305</name>
</gene>
<evidence type="ECO:0000256" key="1">
    <source>
        <dbReference type="SAM" id="MobiDB-lite"/>
    </source>
</evidence>
<reference evidence="2" key="1">
    <citation type="submission" date="2021-10" db="EMBL/GenBank/DDBJ databases">
        <title>De novo Genome Assembly of Clathrus columnatus (Basidiomycota, Fungi) Using Illumina and Nanopore Sequence Data.</title>
        <authorList>
            <person name="Ogiso-Tanaka E."/>
            <person name="Itagaki H."/>
            <person name="Hosoya T."/>
            <person name="Hosaka K."/>
        </authorList>
    </citation>
    <scope>NUCLEOTIDE SEQUENCE</scope>
    <source>
        <strain evidence="2">MO-923</strain>
    </source>
</reference>
<organism evidence="2 3">
    <name type="scientific">Clathrus columnatus</name>
    <dbReference type="NCBI Taxonomy" id="1419009"/>
    <lineage>
        <taxon>Eukaryota</taxon>
        <taxon>Fungi</taxon>
        <taxon>Dikarya</taxon>
        <taxon>Basidiomycota</taxon>
        <taxon>Agaricomycotina</taxon>
        <taxon>Agaricomycetes</taxon>
        <taxon>Phallomycetidae</taxon>
        <taxon>Phallales</taxon>
        <taxon>Clathraceae</taxon>
        <taxon>Clathrus</taxon>
    </lineage>
</organism>
<dbReference type="SUPFAM" id="SSF52047">
    <property type="entry name" value="RNI-like"/>
    <property type="match status" value="1"/>
</dbReference>
<protein>
    <recommendedName>
        <fullName evidence="4">F-box domain-containing protein</fullName>
    </recommendedName>
</protein>
<sequence>MSAINKLPVELLTYIFLFAKKPVEECLNPFLSYTWVCRHWRSILIQNPAFWTHIYRSRWHSNDDFVDTFRNELLRRSGSAELDVILPNDFTPFTPWFKNLFVKEGNRIRNLVVGTIDHNSFHYIISVKCLVSLRGLSLLNGYDHPRFLPELVASHQLETLELQGYENIKIPLDQIALIFGRIRNLKLTVRTVNSSVRAVLNSGVKLEKLRLNILGDSLASGQEETVMLLPELQFLSINNPTIFKYLRTPKIESLDARWGFLGLDSFDYQIFKDLDFLSIQYLYTCTSMTSDGHIISGSKNSNHCASDLFSQSIISGLDFLTEDGFRKHSRNCFRFRFRDKGAFAIALPWILSRLKNLIQLHLLHPAIHFRPQTPITLPELQVLSIENSSPLIEYLCVPKISSLNVKWKLNTRPPTDRTWDKFDFSSIKHLYIRRSDDLEHEHEHGNYCILGSPRPFNDCEPFHLVIKDLPSKPYGEFPRDCFHFAFQSKNTLARALRECEMASLVSPQLMNAVELDLLFPCTMDDLRAIITLSPLVEKVIVRHGSKLLDFIRFLNNTSVLPRMKYLYFATFLIPQNLEKYAEDVGESLTTCLKYRREDPAHVESELKYIVLRNCPPLPAIWLDELQKLGVTEIITETEAKKGFTSLRGLSLRNNHDGNDYLLSALVASDQLETLELESCEDINIPRDEIARIFGRIRSLRLTVSTVTSSVRAVLSSSVKLEKLRLKICLYSPASGHEETVILLPELQFVSIAYPRRVLEYLHIPKITSLDLRWGVSGYFDYQILKEFSFLPIKYLYARGHPSSRLFYYNPQKHDYCILGSKEPIHPGSLFSESTISSTEFLIEDGFREYSRDCFHFKFGSETTFATALSSILSRLKNGNLIEFHLLDYHTIHTPTNDPWVTFPELQLLSIESSSLLLEYLRAPKLSSLNVKWTPNTRISICQIWNEFNFSSIKHLYIRCSKDRKGVREHRNYCILGSKTPVNECKPFHLGQFDVPSKRPGESPRDCLHFTFQSRNTFVGALREHKISSLVSPQLTNLIELDLLFPCTLNNLRAIIALTPLVEKVIIRHGSKLLEFIRFLNNTSVLPRMRHLYFATFLIPPNLEEYAEDIGESLTTCLKYRREASSSSHVESELKRIILRNCPPLPSIWLEELQKLGVTEIVTETEAKIACPIGGTLIAEGDSYEGEMKQTEDIPSQATPVIQNSIQELQEEVAKAFSFLKPTFDNFDTGDFISEDYMEDEDHVFTEMNEGPPEDICMQSAFDQVCLPSDIFLKASQSKRSTYEGEWAPYPSHAINLLFNSPHLHFSTAEKKAILKYTADLGETDVPTLTTFKALRSKLADQLGRPTVEKVTRAGDIYFLNNIQSALAKVGDDIIDQEFHPDHLLPSPSPTYSSEDETEYDSPYPIPKDSDFPPILYPTQPSYYLFQTELQLYIDLREKFNIRISPTTTWPAPTPMKTYHKDLEDLEIIETLHYTRPIVIQGFQGAFVIRNSYSLKKHCPYTPVGITRVITHQKYGPQFIHVAFNVPSTAFWTFSDMEDYPPKTNLAVGALRDLYN</sequence>
<accession>A0AAV5A3S8</accession>
<keyword evidence="3" id="KW-1185">Reference proteome</keyword>
<evidence type="ECO:0000313" key="2">
    <source>
        <dbReference type="EMBL" id="GJJ08097.1"/>
    </source>
</evidence>
<dbReference type="SUPFAM" id="SSF81383">
    <property type="entry name" value="F-box domain"/>
    <property type="match status" value="1"/>
</dbReference>
<feature type="region of interest" description="Disordered" evidence="1">
    <location>
        <begin position="1379"/>
        <end position="1400"/>
    </location>
</feature>
<comment type="caution">
    <text evidence="2">The sequence shown here is derived from an EMBL/GenBank/DDBJ whole genome shotgun (WGS) entry which is preliminary data.</text>
</comment>
<evidence type="ECO:0000313" key="3">
    <source>
        <dbReference type="Proteomes" id="UP001050691"/>
    </source>
</evidence>